<keyword evidence="6" id="KW-1185">Reference proteome</keyword>
<evidence type="ECO:0000313" key="5">
    <source>
        <dbReference type="EMBL" id="KHK90556.1"/>
    </source>
</evidence>
<evidence type="ECO:0000256" key="3">
    <source>
        <dbReference type="ARBA" id="ARBA00023163"/>
    </source>
</evidence>
<dbReference type="GO" id="GO:0006355">
    <property type="term" value="P:regulation of DNA-templated transcription"/>
    <property type="evidence" value="ECO:0007669"/>
    <property type="project" value="InterPro"/>
</dbReference>
<evidence type="ECO:0000259" key="4">
    <source>
        <dbReference type="PROSITE" id="PS50043"/>
    </source>
</evidence>
<dbReference type="Proteomes" id="UP000031057">
    <property type="component" value="Unassembled WGS sequence"/>
</dbReference>
<protein>
    <recommendedName>
        <fullName evidence="4">HTH luxR-type domain-containing protein</fullName>
    </recommendedName>
</protein>
<sequence>MEQYRTIAVIESNYQNRAKVTNALFSGGYHAEPYEEIEEFISASRDGYVVLINDDGNSIDKLLDLMHRNAMWFPIIPYSETASLDSIVSAMLKGAIGYIDRLPDLESVANVINSNQPERAKLVETGRMRANARAKMVLLTKREREVLQCMSEGMSNKVIGMQLGISPRTVEIHRANMIAKLETDSTNEALRLAAYAEI</sequence>
<dbReference type="SUPFAM" id="SSF52172">
    <property type="entry name" value="CheY-like"/>
    <property type="match status" value="1"/>
</dbReference>
<comment type="caution">
    <text evidence="5">The sequence shown here is derived from an EMBL/GenBank/DDBJ whole genome shotgun (WGS) entry which is preliminary data.</text>
</comment>
<dbReference type="PROSITE" id="PS50043">
    <property type="entry name" value="HTH_LUXR_2"/>
    <property type="match status" value="1"/>
</dbReference>
<feature type="domain" description="HTH luxR-type" evidence="4">
    <location>
        <begin position="132"/>
        <end position="197"/>
    </location>
</feature>
<dbReference type="STRING" id="1348853.LK12_14520"/>
<keyword evidence="1" id="KW-0805">Transcription regulation</keyword>
<dbReference type="PROSITE" id="PS00622">
    <property type="entry name" value="HTH_LUXR_1"/>
    <property type="match status" value="1"/>
</dbReference>
<gene>
    <name evidence="5" type="ORF">LK12_14520</name>
</gene>
<dbReference type="InterPro" id="IPR000792">
    <property type="entry name" value="Tscrpt_reg_LuxR_C"/>
</dbReference>
<organism evidence="5 6">
    <name type="scientific">Novosphingobium malaysiense</name>
    <dbReference type="NCBI Taxonomy" id="1348853"/>
    <lineage>
        <taxon>Bacteria</taxon>
        <taxon>Pseudomonadati</taxon>
        <taxon>Pseudomonadota</taxon>
        <taxon>Alphaproteobacteria</taxon>
        <taxon>Sphingomonadales</taxon>
        <taxon>Sphingomonadaceae</taxon>
        <taxon>Novosphingobium</taxon>
    </lineage>
</organism>
<name>A0A0B1ZMT6_9SPHN</name>
<dbReference type="EMBL" id="JTDI01000004">
    <property type="protein sequence ID" value="KHK90556.1"/>
    <property type="molecule type" value="Genomic_DNA"/>
</dbReference>
<dbReference type="SMART" id="SM00421">
    <property type="entry name" value="HTH_LUXR"/>
    <property type="match status" value="1"/>
</dbReference>
<dbReference type="PRINTS" id="PR00038">
    <property type="entry name" value="HTHLUXR"/>
</dbReference>
<dbReference type="PANTHER" id="PTHR44688">
    <property type="entry name" value="DNA-BINDING TRANSCRIPTIONAL ACTIVATOR DEVR_DOSR"/>
    <property type="match status" value="1"/>
</dbReference>
<reference evidence="5 6" key="1">
    <citation type="submission" date="2014-10" db="EMBL/GenBank/DDBJ databases">
        <title>Genome sequence of Novosphingobium malaysiense MUSC 273(T).</title>
        <authorList>
            <person name="Lee L.-H."/>
        </authorList>
    </citation>
    <scope>NUCLEOTIDE SEQUENCE [LARGE SCALE GENOMIC DNA]</scope>
    <source>
        <strain evidence="5 6">MUSC 273</strain>
    </source>
</reference>
<dbReference type="AlphaFoldDB" id="A0A0B1ZMT6"/>
<evidence type="ECO:0000256" key="1">
    <source>
        <dbReference type="ARBA" id="ARBA00023015"/>
    </source>
</evidence>
<dbReference type="Gene3D" id="1.10.10.10">
    <property type="entry name" value="Winged helix-like DNA-binding domain superfamily/Winged helix DNA-binding domain"/>
    <property type="match status" value="1"/>
</dbReference>
<dbReference type="CDD" id="cd06170">
    <property type="entry name" value="LuxR_C_like"/>
    <property type="match status" value="1"/>
</dbReference>
<keyword evidence="2" id="KW-0238">DNA-binding</keyword>
<keyword evidence="3" id="KW-0804">Transcription</keyword>
<dbReference type="GO" id="GO:0003677">
    <property type="term" value="F:DNA binding"/>
    <property type="evidence" value="ECO:0007669"/>
    <property type="project" value="UniProtKB-KW"/>
</dbReference>
<proteinExistence type="predicted"/>
<dbReference type="InterPro" id="IPR011006">
    <property type="entry name" value="CheY-like_superfamily"/>
</dbReference>
<evidence type="ECO:0000256" key="2">
    <source>
        <dbReference type="ARBA" id="ARBA00023125"/>
    </source>
</evidence>
<accession>A0A0B1ZMT6</accession>
<dbReference type="SUPFAM" id="SSF46894">
    <property type="entry name" value="C-terminal effector domain of the bipartite response regulators"/>
    <property type="match status" value="1"/>
</dbReference>
<dbReference type="InterPro" id="IPR036388">
    <property type="entry name" value="WH-like_DNA-bd_sf"/>
</dbReference>
<dbReference type="PANTHER" id="PTHR44688:SF16">
    <property type="entry name" value="DNA-BINDING TRANSCRIPTIONAL ACTIVATOR DEVR_DOSR"/>
    <property type="match status" value="1"/>
</dbReference>
<dbReference type="Pfam" id="PF00196">
    <property type="entry name" value="GerE"/>
    <property type="match status" value="1"/>
</dbReference>
<evidence type="ECO:0000313" key="6">
    <source>
        <dbReference type="Proteomes" id="UP000031057"/>
    </source>
</evidence>
<dbReference type="InterPro" id="IPR016032">
    <property type="entry name" value="Sig_transdc_resp-reg_C-effctor"/>
</dbReference>